<protein>
    <submittedName>
        <fullName evidence="2">Rhodanese-like domain-containing protein</fullName>
    </submittedName>
</protein>
<dbReference type="Gene3D" id="3.40.250.10">
    <property type="entry name" value="Rhodanese-like domain"/>
    <property type="match status" value="1"/>
</dbReference>
<dbReference type="PROSITE" id="PS51257">
    <property type="entry name" value="PROKAR_LIPOPROTEIN"/>
    <property type="match status" value="1"/>
</dbReference>
<dbReference type="CDD" id="cd00158">
    <property type="entry name" value="RHOD"/>
    <property type="match status" value="1"/>
</dbReference>
<evidence type="ECO:0000259" key="1">
    <source>
        <dbReference type="PROSITE" id="PS50206"/>
    </source>
</evidence>
<feature type="domain" description="Rhodanese" evidence="1">
    <location>
        <begin position="50"/>
        <end position="139"/>
    </location>
</feature>
<proteinExistence type="predicted"/>
<dbReference type="Proteomes" id="UP000614216">
    <property type="component" value="Unassembled WGS sequence"/>
</dbReference>
<dbReference type="EMBL" id="JAEUGD010000066">
    <property type="protein sequence ID" value="MBL6448821.1"/>
    <property type="molecule type" value="Genomic_DNA"/>
</dbReference>
<gene>
    <name evidence="2" type="ORF">JMN32_21090</name>
</gene>
<dbReference type="InterPro" id="IPR052367">
    <property type="entry name" value="Thiosulfate_ST/Rhodanese-like"/>
</dbReference>
<dbReference type="PROSITE" id="PS50206">
    <property type="entry name" value="RHODANESE_3"/>
    <property type="match status" value="1"/>
</dbReference>
<dbReference type="SUPFAM" id="SSF52821">
    <property type="entry name" value="Rhodanese/Cell cycle control phosphatase"/>
    <property type="match status" value="1"/>
</dbReference>
<dbReference type="InterPro" id="IPR036873">
    <property type="entry name" value="Rhodanese-like_dom_sf"/>
</dbReference>
<dbReference type="RefSeq" id="WP_202858362.1">
    <property type="nucleotide sequence ID" value="NZ_JAEUGD010000066.1"/>
</dbReference>
<sequence length="139" mass="15575">MVKKVLLPILLASLLGACGSHKEQKKNFTDTTSQIITLVNIVEFHELMKQREDLQIVDVRTPKEFDLSKIPGAINIDYWSDDFNSQVSNLNRDKPVAVYCAAGRRSAKAASKLQEMGFKQIYDLDGGMRAWHTGPLPAK</sequence>
<evidence type="ECO:0000313" key="3">
    <source>
        <dbReference type="Proteomes" id="UP000614216"/>
    </source>
</evidence>
<dbReference type="InterPro" id="IPR001763">
    <property type="entry name" value="Rhodanese-like_dom"/>
</dbReference>
<dbReference type="SMART" id="SM00450">
    <property type="entry name" value="RHOD"/>
    <property type="match status" value="1"/>
</dbReference>
<dbReference type="Pfam" id="PF00581">
    <property type="entry name" value="Rhodanese"/>
    <property type="match status" value="1"/>
</dbReference>
<dbReference type="PANTHER" id="PTHR45431:SF3">
    <property type="entry name" value="RHODANESE-LIKE DOMAIN-CONTAINING PROTEIN 15, CHLOROPLASTIC"/>
    <property type="match status" value="1"/>
</dbReference>
<accession>A0A937G251</accession>
<comment type="caution">
    <text evidence="2">The sequence shown here is derived from an EMBL/GenBank/DDBJ whole genome shotgun (WGS) entry which is preliminary data.</text>
</comment>
<evidence type="ECO:0000313" key="2">
    <source>
        <dbReference type="EMBL" id="MBL6448821.1"/>
    </source>
</evidence>
<reference evidence="2" key="1">
    <citation type="submission" date="2021-01" db="EMBL/GenBank/DDBJ databases">
        <title>Fulvivirga kasyanovii gen. nov., sp nov., a novel member of the phylum Bacteroidetes isolated from seawater in a mussel farm.</title>
        <authorList>
            <person name="Zhao L.-H."/>
            <person name="Wang Z.-J."/>
        </authorList>
    </citation>
    <scope>NUCLEOTIDE SEQUENCE</scope>
    <source>
        <strain evidence="2">29W222</strain>
    </source>
</reference>
<organism evidence="2 3">
    <name type="scientific">Fulvivirga marina</name>
    <dbReference type="NCBI Taxonomy" id="2494733"/>
    <lineage>
        <taxon>Bacteria</taxon>
        <taxon>Pseudomonadati</taxon>
        <taxon>Bacteroidota</taxon>
        <taxon>Cytophagia</taxon>
        <taxon>Cytophagales</taxon>
        <taxon>Fulvivirgaceae</taxon>
        <taxon>Fulvivirga</taxon>
    </lineage>
</organism>
<keyword evidence="3" id="KW-1185">Reference proteome</keyword>
<dbReference type="PANTHER" id="PTHR45431">
    <property type="entry name" value="RHODANESE-LIKE DOMAIN-CONTAINING PROTEIN 15, CHLOROPLASTIC"/>
    <property type="match status" value="1"/>
</dbReference>
<name>A0A937G251_9BACT</name>
<dbReference type="AlphaFoldDB" id="A0A937G251"/>